<keyword evidence="5 11" id="KW-0479">Metal-binding</keyword>
<feature type="binding site" evidence="11">
    <location>
        <position position="163"/>
    </location>
    <ligand>
        <name>ATP</name>
        <dbReference type="ChEBI" id="CHEBI:30616"/>
    </ligand>
</feature>
<dbReference type="GO" id="GO:0005524">
    <property type="term" value="F:ATP binding"/>
    <property type="evidence" value="ECO:0007669"/>
    <property type="project" value="UniProtKB-UniRule"/>
</dbReference>
<name>A0A376BVZ2_9NEIS</name>
<dbReference type="PRINTS" id="PR01099">
    <property type="entry name" value="HYETHTZKNASE"/>
</dbReference>
<dbReference type="AlphaFoldDB" id="A0A376BVZ2"/>
<feature type="binding site" evidence="11">
    <location>
        <position position="190"/>
    </location>
    <ligand>
        <name>substrate</name>
    </ligand>
</feature>
<keyword evidence="6 11" id="KW-0547">Nucleotide-binding</keyword>
<keyword evidence="10 11" id="KW-0784">Thiamine biosynthesis</keyword>
<dbReference type="NCBIfam" id="NF006830">
    <property type="entry name" value="PRK09355.1"/>
    <property type="match status" value="1"/>
</dbReference>
<dbReference type="GO" id="GO:0000287">
    <property type="term" value="F:magnesium ion binding"/>
    <property type="evidence" value="ECO:0007669"/>
    <property type="project" value="UniProtKB-UniRule"/>
</dbReference>
<dbReference type="EC" id="2.7.1.50" evidence="11"/>
<proteinExistence type="inferred from homology"/>
<evidence type="ECO:0000256" key="8">
    <source>
        <dbReference type="ARBA" id="ARBA00022840"/>
    </source>
</evidence>
<dbReference type="CDD" id="cd01170">
    <property type="entry name" value="THZ_kinase"/>
    <property type="match status" value="1"/>
</dbReference>
<comment type="cofactor">
    <cofactor evidence="2 11">
        <name>Mg(2+)</name>
        <dbReference type="ChEBI" id="CHEBI:18420"/>
    </cofactor>
</comment>
<sequence length="267" mass="27556">MHIQYLDKIRKHNPLIHNITNLVSANFTANGLLALGASPMMAESPDEMAELAALSGALVLNLGTPSDEKVAAMLNAGAAANRANVPIVLDPVAVAASALRRNTVSKLAQNMQFSAIRGNAGELAYLAGVDWQAKGVDAGSGSADLAQIAQTVAQKLNCVAILSGEVDYIADGKQFISLHNGTTLFPKVTASGCLLSAVVGAFLAVAPRENVFQAAAEAVAVYTVAGELAAQDLSPTQSGTFAWKLLDTLAAVSAEQVAQLVHLQQGN</sequence>
<keyword evidence="7 11" id="KW-0418">Kinase</keyword>
<comment type="function">
    <text evidence="11">Catalyzes the phosphorylation of the hydroxyl group of 4-methyl-5-beta-hydroxyethylthiazole (THZ).</text>
</comment>
<evidence type="ECO:0000256" key="2">
    <source>
        <dbReference type="ARBA" id="ARBA00001946"/>
    </source>
</evidence>
<dbReference type="PIRSF" id="PIRSF000513">
    <property type="entry name" value="Thz_kinase"/>
    <property type="match status" value="1"/>
</dbReference>
<evidence type="ECO:0000256" key="6">
    <source>
        <dbReference type="ARBA" id="ARBA00022741"/>
    </source>
</evidence>
<dbReference type="InterPro" id="IPR029056">
    <property type="entry name" value="Ribokinase-like"/>
</dbReference>
<evidence type="ECO:0000256" key="4">
    <source>
        <dbReference type="ARBA" id="ARBA00022679"/>
    </source>
</evidence>
<dbReference type="InterPro" id="IPR000417">
    <property type="entry name" value="Hyethyz_kinase"/>
</dbReference>
<dbReference type="RefSeq" id="WP_034291609.1">
    <property type="nucleotide sequence ID" value="NZ_CP091519.2"/>
</dbReference>
<dbReference type="Proteomes" id="UP000254209">
    <property type="component" value="Unassembled WGS sequence"/>
</dbReference>
<keyword evidence="13" id="KW-1185">Reference proteome</keyword>
<keyword evidence="9 11" id="KW-0460">Magnesium</keyword>
<evidence type="ECO:0000256" key="3">
    <source>
        <dbReference type="ARBA" id="ARBA00004868"/>
    </source>
</evidence>
<dbReference type="UniPathway" id="UPA00060">
    <property type="reaction ID" value="UER00139"/>
</dbReference>
<comment type="similarity">
    <text evidence="11">Belongs to the Thz kinase family.</text>
</comment>
<comment type="catalytic activity">
    <reaction evidence="1 11">
        <text>5-(2-hydroxyethyl)-4-methylthiazole + ATP = 4-methyl-5-(2-phosphooxyethyl)-thiazole + ADP + H(+)</text>
        <dbReference type="Rhea" id="RHEA:24212"/>
        <dbReference type="ChEBI" id="CHEBI:15378"/>
        <dbReference type="ChEBI" id="CHEBI:17957"/>
        <dbReference type="ChEBI" id="CHEBI:30616"/>
        <dbReference type="ChEBI" id="CHEBI:58296"/>
        <dbReference type="ChEBI" id="CHEBI:456216"/>
        <dbReference type="EC" id="2.7.1.50"/>
    </reaction>
</comment>
<evidence type="ECO:0000313" key="13">
    <source>
        <dbReference type="Proteomes" id="UP000254209"/>
    </source>
</evidence>
<organism evidence="12 13">
    <name type="scientific">Alysiella crassa</name>
    <dbReference type="NCBI Taxonomy" id="153491"/>
    <lineage>
        <taxon>Bacteria</taxon>
        <taxon>Pseudomonadati</taxon>
        <taxon>Pseudomonadota</taxon>
        <taxon>Betaproteobacteria</taxon>
        <taxon>Neisseriales</taxon>
        <taxon>Neisseriaceae</taxon>
        <taxon>Alysiella</taxon>
    </lineage>
</organism>
<keyword evidence="4 11" id="KW-0808">Transferase</keyword>
<reference evidence="12 13" key="1">
    <citation type="submission" date="2018-06" db="EMBL/GenBank/DDBJ databases">
        <authorList>
            <consortium name="Pathogen Informatics"/>
            <person name="Doyle S."/>
        </authorList>
    </citation>
    <scope>NUCLEOTIDE SEQUENCE [LARGE SCALE GENOMIC DNA]</scope>
    <source>
        <strain evidence="12 13">NCTC10283</strain>
    </source>
</reference>
<evidence type="ECO:0000256" key="1">
    <source>
        <dbReference type="ARBA" id="ARBA00001771"/>
    </source>
</evidence>
<dbReference type="NCBIfam" id="TIGR00694">
    <property type="entry name" value="thiM"/>
    <property type="match status" value="1"/>
</dbReference>
<evidence type="ECO:0000256" key="11">
    <source>
        <dbReference type="HAMAP-Rule" id="MF_00228"/>
    </source>
</evidence>
<protein>
    <recommendedName>
        <fullName evidence="11">Hydroxyethylthiazole kinase</fullName>
        <ecNumber evidence="11">2.7.1.50</ecNumber>
    </recommendedName>
    <alternativeName>
        <fullName evidence="11">4-methyl-5-beta-hydroxyethylthiazole kinase</fullName>
        <shortName evidence="11">TH kinase</shortName>
        <shortName evidence="11">Thz kinase</shortName>
    </alternativeName>
</protein>
<dbReference type="STRING" id="1120980.GCA_000745955_00648"/>
<dbReference type="HAMAP" id="MF_00228">
    <property type="entry name" value="Thz_kinase"/>
    <property type="match status" value="1"/>
</dbReference>
<dbReference type="EMBL" id="UFSO01000003">
    <property type="protein sequence ID" value="SSY80514.1"/>
    <property type="molecule type" value="Genomic_DNA"/>
</dbReference>
<dbReference type="GO" id="GO:0009228">
    <property type="term" value="P:thiamine biosynthetic process"/>
    <property type="evidence" value="ECO:0007669"/>
    <property type="project" value="UniProtKB-KW"/>
</dbReference>
<evidence type="ECO:0000256" key="9">
    <source>
        <dbReference type="ARBA" id="ARBA00022842"/>
    </source>
</evidence>
<dbReference type="GO" id="GO:0009229">
    <property type="term" value="P:thiamine diphosphate biosynthetic process"/>
    <property type="evidence" value="ECO:0007669"/>
    <property type="project" value="UniProtKB-UniRule"/>
</dbReference>
<evidence type="ECO:0000256" key="7">
    <source>
        <dbReference type="ARBA" id="ARBA00022777"/>
    </source>
</evidence>
<keyword evidence="8 11" id="KW-0067">ATP-binding</keyword>
<dbReference type="GO" id="GO:0004417">
    <property type="term" value="F:hydroxyethylthiazole kinase activity"/>
    <property type="evidence" value="ECO:0007669"/>
    <property type="project" value="UniProtKB-UniRule"/>
</dbReference>
<comment type="pathway">
    <text evidence="3 11">Cofactor biosynthesis; thiamine diphosphate biosynthesis; 4-methyl-5-(2-phosphoethyl)-thiazole from 5-(2-hydroxyethyl)-4-methylthiazole: step 1/1.</text>
</comment>
<dbReference type="Gene3D" id="3.40.1190.20">
    <property type="match status" value="1"/>
</dbReference>
<evidence type="ECO:0000313" key="12">
    <source>
        <dbReference type="EMBL" id="SSY80514.1"/>
    </source>
</evidence>
<feature type="binding site" evidence="11">
    <location>
        <position position="117"/>
    </location>
    <ligand>
        <name>ATP</name>
        <dbReference type="ChEBI" id="CHEBI:30616"/>
    </ligand>
</feature>
<feature type="binding site" evidence="11">
    <location>
        <position position="41"/>
    </location>
    <ligand>
        <name>substrate</name>
    </ligand>
</feature>
<dbReference type="Pfam" id="PF02110">
    <property type="entry name" value="HK"/>
    <property type="match status" value="1"/>
</dbReference>
<accession>A0A376BVZ2</accession>
<gene>
    <name evidence="11 12" type="primary">thiM</name>
    <name evidence="12" type="ORF">NCTC10283_02074</name>
</gene>
<dbReference type="SUPFAM" id="SSF53613">
    <property type="entry name" value="Ribokinase-like"/>
    <property type="match status" value="1"/>
</dbReference>
<evidence type="ECO:0000256" key="5">
    <source>
        <dbReference type="ARBA" id="ARBA00022723"/>
    </source>
</evidence>
<evidence type="ECO:0000256" key="10">
    <source>
        <dbReference type="ARBA" id="ARBA00022977"/>
    </source>
</evidence>
<dbReference type="OrthoDB" id="8909021at2"/>